<keyword evidence="5" id="KW-0336">GPI-anchor</keyword>
<sequence length="191" mass="20296">MAPKRVEFYLILVLSFTLLGGSMAQSSTNCTSTLMTLSSCLSYVTGNSSTPSSSCCSSLGNVVQSQPRCLCPLLNGAGLSFGLNINQTYALALPSACSVQTPPVSQCKASANGPAFSPSPSPINSPADGSDEPAKSPTTTTIPSGPQGIYDYVAVINTNAQWYYIALFFNMQFEKISSFHNLQEDSKYRCR</sequence>
<protein>
    <submittedName>
        <fullName evidence="14">Non-specific lipid-transfer At2g13820</fullName>
    </submittedName>
</protein>
<keyword evidence="9" id="KW-0325">Glycoprotein</keyword>
<organism evidence="14 15">
    <name type="scientific">Olea europaea subsp. europaea</name>
    <dbReference type="NCBI Taxonomy" id="158383"/>
    <lineage>
        <taxon>Eukaryota</taxon>
        <taxon>Viridiplantae</taxon>
        <taxon>Streptophyta</taxon>
        <taxon>Embryophyta</taxon>
        <taxon>Tracheophyta</taxon>
        <taxon>Spermatophyta</taxon>
        <taxon>Magnoliopsida</taxon>
        <taxon>eudicotyledons</taxon>
        <taxon>Gunneridae</taxon>
        <taxon>Pentapetalae</taxon>
        <taxon>asterids</taxon>
        <taxon>lamiids</taxon>
        <taxon>Lamiales</taxon>
        <taxon>Oleaceae</taxon>
        <taxon>Oleeae</taxon>
        <taxon>Olea</taxon>
    </lineage>
</organism>
<evidence type="ECO:0000256" key="9">
    <source>
        <dbReference type="ARBA" id="ARBA00023180"/>
    </source>
</evidence>
<dbReference type="SMART" id="SM00499">
    <property type="entry name" value="AAI"/>
    <property type="match status" value="1"/>
</dbReference>
<keyword evidence="5" id="KW-0472">Membrane</keyword>
<evidence type="ECO:0000256" key="6">
    <source>
        <dbReference type="ARBA" id="ARBA00022729"/>
    </source>
</evidence>
<dbReference type="SUPFAM" id="SSF47699">
    <property type="entry name" value="Bifunctional inhibitor/lipid-transfer protein/seed storage 2S albumin"/>
    <property type="match status" value="1"/>
</dbReference>
<keyword evidence="15" id="KW-1185">Reference proteome</keyword>
<evidence type="ECO:0000256" key="12">
    <source>
        <dbReference type="SAM" id="SignalP"/>
    </source>
</evidence>
<comment type="subcellular location">
    <subcellularLocation>
        <location evidence="1">Cell membrane</location>
        <topology evidence="1">Lipid-anchor</topology>
        <topology evidence="1">GPI-anchor</topology>
    </subcellularLocation>
</comment>
<dbReference type="Pfam" id="PF14368">
    <property type="entry name" value="LTP_2"/>
    <property type="match status" value="1"/>
</dbReference>
<dbReference type="FunFam" id="1.10.110.10:FF:000001">
    <property type="entry name" value="Bifunctional inhibitor/lipid-transfer protein/seed storage 2S albumin superfamily protein"/>
    <property type="match status" value="1"/>
</dbReference>
<feature type="domain" description="Bifunctional inhibitor/plant lipid transfer protein/seed storage helical" evidence="13">
    <location>
        <begin position="30"/>
        <end position="107"/>
    </location>
</feature>
<dbReference type="InterPro" id="IPR043325">
    <property type="entry name" value="LTSS"/>
</dbReference>
<proteinExistence type="inferred from homology"/>
<dbReference type="GO" id="GO:0008289">
    <property type="term" value="F:lipid binding"/>
    <property type="evidence" value="ECO:0007669"/>
    <property type="project" value="UniProtKB-KW"/>
</dbReference>
<feature type="region of interest" description="Disordered" evidence="11">
    <location>
        <begin position="110"/>
        <end position="142"/>
    </location>
</feature>
<dbReference type="Gramene" id="OE9A000021T2">
    <property type="protein sequence ID" value="OE9A000021C2"/>
    <property type="gene ID" value="OE9A000021"/>
</dbReference>
<dbReference type="PRINTS" id="PR00382">
    <property type="entry name" value="LIPIDTRNSFER"/>
</dbReference>
<keyword evidence="7" id="KW-0446">Lipid-binding</keyword>
<dbReference type="AlphaFoldDB" id="A0A8S0V5D1"/>
<evidence type="ECO:0000313" key="14">
    <source>
        <dbReference type="EMBL" id="CAA3028428.1"/>
    </source>
</evidence>
<accession>A0A8S0V5D1</accession>
<comment type="similarity">
    <text evidence="2">Belongs to the plant LTP family.</text>
</comment>
<feature type="signal peptide" evidence="12">
    <location>
        <begin position="1"/>
        <end position="24"/>
    </location>
</feature>
<comment type="caution">
    <text evidence="14">The sequence shown here is derived from an EMBL/GenBank/DDBJ whole genome shotgun (WGS) entry which is preliminary data.</text>
</comment>
<dbReference type="Gene3D" id="1.10.110.10">
    <property type="entry name" value="Plant lipid-transfer and hydrophobic proteins"/>
    <property type="match status" value="1"/>
</dbReference>
<keyword evidence="10" id="KW-0449">Lipoprotein</keyword>
<evidence type="ECO:0000313" key="15">
    <source>
        <dbReference type="Proteomes" id="UP000594638"/>
    </source>
</evidence>
<dbReference type="Proteomes" id="UP000594638">
    <property type="component" value="Unassembled WGS sequence"/>
</dbReference>
<dbReference type="InterPro" id="IPR016140">
    <property type="entry name" value="Bifunc_inhib/LTP/seed_store"/>
</dbReference>
<dbReference type="PANTHER" id="PTHR33044">
    <property type="entry name" value="BIFUNCTIONAL INHIBITOR/LIPID-TRANSFER PROTEIN/SEED STORAGE 2S ALBUMIN SUPERFAMILY PROTEIN-RELATED"/>
    <property type="match status" value="1"/>
</dbReference>
<reference evidence="14 15" key="1">
    <citation type="submission" date="2019-12" db="EMBL/GenBank/DDBJ databases">
        <authorList>
            <person name="Alioto T."/>
            <person name="Alioto T."/>
            <person name="Gomez Garrido J."/>
        </authorList>
    </citation>
    <scope>NUCLEOTIDE SEQUENCE [LARGE SCALE GENOMIC DNA]</scope>
</reference>
<gene>
    <name evidence="14" type="ORF">OLEA9_A000021</name>
</gene>
<keyword evidence="6 12" id="KW-0732">Signal</keyword>
<evidence type="ECO:0000256" key="3">
    <source>
        <dbReference type="ARBA" id="ARBA00022448"/>
    </source>
</evidence>
<keyword evidence="3" id="KW-0813">Transport</keyword>
<evidence type="ECO:0000256" key="4">
    <source>
        <dbReference type="ARBA" id="ARBA00022475"/>
    </source>
</evidence>
<evidence type="ECO:0000256" key="2">
    <source>
        <dbReference type="ARBA" id="ARBA00009748"/>
    </source>
</evidence>
<dbReference type="InterPro" id="IPR000528">
    <property type="entry name" value="Plant_nsLTP"/>
</dbReference>
<name>A0A8S0V5D1_OLEEU</name>
<dbReference type="InterPro" id="IPR036312">
    <property type="entry name" value="Bifun_inhib/LTP/seed_sf"/>
</dbReference>
<keyword evidence="4" id="KW-1003">Cell membrane</keyword>
<dbReference type="GO" id="GO:0006869">
    <property type="term" value="P:lipid transport"/>
    <property type="evidence" value="ECO:0007669"/>
    <property type="project" value="InterPro"/>
</dbReference>
<evidence type="ECO:0000259" key="13">
    <source>
        <dbReference type="SMART" id="SM00499"/>
    </source>
</evidence>
<dbReference type="GO" id="GO:0005886">
    <property type="term" value="C:plasma membrane"/>
    <property type="evidence" value="ECO:0007669"/>
    <property type="project" value="UniProtKB-SubCell"/>
</dbReference>
<dbReference type="CDD" id="cd00010">
    <property type="entry name" value="AAI_LTSS"/>
    <property type="match status" value="1"/>
</dbReference>
<evidence type="ECO:0000256" key="1">
    <source>
        <dbReference type="ARBA" id="ARBA00004609"/>
    </source>
</evidence>
<evidence type="ECO:0000256" key="10">
    <source>
        <dbReference type="ARBA" id="ARBA00023288"/>
    </source>
</evidence>
<dbReference type="GO" id="GO:0098552">
    <property type="term" value="C:side of membrane"/>
    <property type="evidence" value="ECO:0007669"/>
    <property type="project" value="UniProtKB-KW"/>
</dbReference>
<dbReference type="OrthoDB" id="911537at2759"/>
<evidence type="ECO:0000256" key="11">
    <source>
        <dbReference type="SAM" id="MobiDB-lite"/>
    </source>
</evidence>
<evidence type="ECO:0000256" key="7">
    <source>
        <dbReference type="ARBA" id="ARBA00023121"/>
    </source>
</evidence>
<keyword evidence="8" id="KW-1015">Disulfide bond</keyword>
<evidence type="ECO:0000256" key="8">
    <source>
        <dbReference type="ARBA" id="ARBA00023157"/>
    </source>
</evidence>
<evidence type="ECO:0000256" key="5">
    <source>
        <dbReference type="ARBA" id="ARBA00022622"/>
    </source>
</evidence>
<dbReference type="EMBL" id="CACTIH010009253">
    <property type="protein sequence ID" value="CAA3028428.1"/>
    <property type="molecule type" value="Genomic_DNA"/>
</dbReference>
<feature type="chain" id="PRO_5035859690" evidence="12">
    <location>
        <begin position="25"/>
        <end position="191"/>
    </location>
</feature>